<evidence type="ECO:0000256" key="3">
    <source>
        <dbReference type="ARBA" id="ARBA00006409"/>
    </source>
</evidence>
<comment type="cofactor">
    <cofactor evidence="1">
        <name>(6R)-5,10-methylene-5,6,7,8-tetrahydrofolate</name>
        <dbReference type="ChEBI" id="CHEBI:15636"/>
    </cofactor>
</comment>
<dbReference type="InterPro" id="IPR014729">
    <property type="entry name" value="Rossmann-like_a/b/a_fold"/>
</dbReference>
<organism evidence="15 16">
    <name type="scientific">Rhodohalobacter mucosus</name>
    <dbReference type="NCBI Taxonomy" id="2079485"/>
    <lineage>
        <taxon>Bacteria</taxon>
        <taxon>Pseudomonadati</taxon>
        <taxon>Balneolota</taxon>
        <taxon>Balneolia</taxon>
        <taxon>Balneolales</taxon>
        <taxon>Balneolaceae</taxon>
        <taxon>Rhodohalobacter</taxon>
    </lineage>
</organism>
<evidence type="ECO:0000256" key="4">
    <source>
        <dbReference type="ARBA" id="ARBA00013149"/>
    </source>
</evidence>
<evidence type="ECO:0000313" key="16">
    <source>
        <dbReference type="Proteomes" id="UP000245533"/>
    </source>
</evidence>
<keyword evidence="6" id="KW-0285">Flavoprotein</keyword>
<evidence type="ECO:0000256" key="1">
    <source>
        <dbReference type="ARBA" id="ARBA00001932"/>
    </source>
</evidence>
<comment type="caution">
    <text evidence="15">The sequence shown here is derived from an EMBL/GenBank/DDBJ whole genome shotgun (WGS) entry which is preliminary data.</text>
</comment>
<gene>
    <name evidence="15" type="ORF">DDZ15_08800</name>
</gene>
<evidence type="ECO:0000256" key="10">
    <source>
        <dbReference type="ARBA" id="ARBA00023204"/>
    </source>
</evidence>
<dbReference type="AlphaFoldDB" id="A0A316U174"/>
<dbReference type="EMBL" id="QGGB01000006">
    <property type="protein sequence ID" value="PWN06606.1"/>
    <property type="molecule type" value="Genomic_DNA"/>
</dbReference>
<evidence type="ECO:0000256" key="5">
    <source>
        <dbReference type="ARBA" id="ARBA00014046"/>
    </source>
</evidence>
<evidence type="ECO:0000256" key="9">
    <source>
        <dbReference type="ARBA" id="ARBA00023125"/>
    </source>
</evidence>
<reference evidence="15 16" key="1">
    <citation type="submission" date="2018-05" db="EMBL/GenBank/DDBJ databases">
        <title>Rhodohalobacter halophilus gen. nov., sp. nov., a moderately halophilic member of the family Balneolaceae.</title>
        <authorList>
            <person name="Liu Z.-W."/>
        </authorList>
    </citation>
    <scope>NUCLEOTIDE SEQUENCE [LARGE SCALE GENOMIC DNA]</scope>
    <source>
        <strain evidence="15 16">8A47</strain>
    </source>
</reference>
<keyword evidence="11" id="KW-0456">Lyase</keyword>
<evidence type="ECO:0000256" key="6">
    <source>
        <dbReference type="ARBA" id="ARBA00022630"/>
    </source>
</evidence>
<evidence type="ECO:0000313" key="15">
    <source>
        <dbReference type="EMBL" id="PWN06606.1"/>
    </source>
</evidence>
<comment type="catalytic activity">
    <reaction evidence="13">
        <text>cyclobutadipyrimidine (in DNA) = 2 pyrimidine residues (in DNA).</text>
        <dbReference type="EC" id="4.1.99.3"/>
    </reaction>
</comment>
<keyword evidence="9" id="KW-0238">DNA-binding</keyword>
<dbReference type="Proteomes" id="UP000245533">
    <property type="component" value="Unassembled WGS sequence"/>
</dbReference>
<accession>A0A316U174</accession>
<evidence type="ECO:0000256" key="13">
    <source>
        <dbReference type="ARBA" id="ARBA00033999"/>
    </source>
</evidence>
<evidence type="ECO:0000256" key="11">
    <source>
        <dbReference type="ARBA" id="ARBA00023239"/>
    </source>
</evidence>
<evidence type="ECO:0000259" key="14">
    <source>
        <dbReference type="PROSITE" id="PS51645"/>
    </source>
</evidence>
<comment type="similarity">
    <text evidence="3">Belongs to the DNA photolyase class-2 family.</text>
</comment>
<dbReference type="FunFam" id="1.10.579.10:FF:000002">
    <property type="entry name" value="Deoxyribodipyrimidine photolyase"/>
    <property type="match status" value="1"/>
</dbReference>
<keyword evidence="16" id="KW-1185">Reference proteome</keyword>
<keyword evidence="10" id="KW-0234">DNA repair</keyword>
<sequence>MKSINSHRVRTRNDKEPWADGEYVLYWMQINRRFHYNYALEYAVGWANKLGKPLLILEAFSCDYPWATARSHTFMMQGMKEHLEIADEKGLNYVSFVEQEPGQYDRLLKKLAGRASLLITDEYPVFIMRERNERYPEELDIPYITVDSNGIIPLGLTDKDPYSAYFFRKIMQKHFVEAITHPPKKDPLDELEDRKPIDLPDSVIDGLPDVRKALNDIPEFISGLDINHEVKPIEWQGTRSAALGMLGQFIKNALLEYDEKRNDPDEKKTSQLSPWLHFGKISSYEAVKAVLDHQPDGWDLDSITFNKGSTGGFFNGNPNIDGFLDEIITWREVGFHFAHHRSDYDQYDSLPDWALETMNEHRDDPREWVYSYEELKNSRTHDEIWNAAQTQLREEGIIHNYLRMLWGKKVIEWTPDYETALQYLIDLNNTYAIDGRDPNSYSGIFWCFGRFDRAWQERPIFGKLRYMTSDSTRKKVKLREYLNRFGNQKALL</sequence>
<dbReference type="PANTHER" id="PTHR10211">
    <property type="entry name" value="DEOXYRIBODIPYRIMIDINE PHOTOLYASE"/>
    <property type="match status" value="1"/>
</dbReference>
<keyword evidence="7" id="KW-0227">DNA damage</keyword>
<dbReference type="InterPro" id="IPR036134">
    <property type="entry name" value="Crypto/Photolyase_FAD-like_sf"/>
</dbReference>
<dbReference type="EC" id="4.1.99.3" evidence="4"/>
<dbReference type="InterPro" id="IPR036155">
    <property type="entry name" value="Crypto/Photolyase_N_sf"/>
</dbReference>
<evidence type="ECO:0000256" key="2">
    <source>
        <dbReference type="ARBA" id="ARBA00001974"/>
    </source>
</evidence>
<dbReference type="OrthoDB" id="9772484at2"/>
<dbReference type="Gene3D" id="1.25.40.80">
    <property type="match status" value="1"/>
</dbReference>
<keyword evidence="8" id="KW-0274">FAD</keyword>
<evidence type="ECO:0000256" key="8">
    <source>
        <dbReference type="ARBA" id="ARBA00022827"/>
    </source>
</evidence>
<dbReference type="InterPro" id="IPR052219">
    <property type="entry name" value="Photolyase_Class-2"/>
</dbReference>
<dbReference type="Gene3D" id="3.40.50.620">
    <property type="entry name" value="HUPs"/>
    <property type="match status" value="1"/>
</dbReference>
<evidence type="ECO:0000256" key="12">
    <source>
        <dbReference type="ARBA" id="ARBA00031671"/>
    </source>
</evidence>
<dbReference type="SUPFAM" id="SSF48173">
    <property type="entry name" value="Cryptochrome/photolyase FAD-binding domain"/>
    <property type="match status" value="1"/>
</dbReference>
<dbReference type="RefSeq" id="WP_109646721.1">
    <property type="nucleotide sequence ID" value="NZ_QGGB01000006.1"/>
</dbReference>
<dbReference type="GO" id="GO:0003904">
    <property type="term" value="F:deoxyribodipyrimidine photo-lyase activity"/>
    <property type="evidence" value="ECO:0007669"/>
    <property type="project" value="UniProtKB-EC"/>
</dbReference>
<dbReference type="SUPFAM" id="SSF52425">
    <property type="entry name" value="Cryptochrome/photolyase, N-terminal domain"/>
    <property type="match status" value="1"/>
</dbReference>
<feature type="domain" description="Photolyase/cryptochrome alpha/beta" evidence="14">
    <location>
        <begin position="22"/>
        <end position="154"/>
    </location>
</feature>
<comment type="cofactor">
    <cofactor evidence="2">
        <name>FAD</name>
        <dbReference type="ChEBI" id="CHEBI:57692"/>
    </cofactor>
</comment>
<protein>
    <recommendedName>
        <fullName evidence="5">Deoxyribodipyrimidine photo-lyase</fullName>
        <ecNumber evidence="4">4.1.99.3</ecNumber>
    </recommendedName>
    <alternativeName>
        <fullName evidence="12">DNA photolyase</fullName>
    </alternativeName>
</protein>
<dbReference type="PROSITE" id="PS51645">
    <property type="entry name" value="PHR_CRY_ALPHA_BETA"/>
    <property type="match status" value="1"/>
</dbReference>
<name>A0A316U174_9BACT</name>
<dbReference type="GO" id="GO:0003677">
    <property type="term" value="F:DNA binding"/>
    <property type="evidence" value="ECO:0007669"/>
    <property type="project" value="UniProtKB-KW"/>
</dbReference>
<dbReference type="GO" id="GO:0000719">
    <property type="term" value="P:photoreactive repair"/>
    <property type="evidence" value="ECO:0007669"/>
    <property type="project" value="TreeGrafter"/>
</dbReference>
<evidence type="ECO:0000256" key="7">
    <source>
        <dbReference type="ARBA" id="ARBA00022763"/>
    </source>
</evidence>
<dbReference type="PANTHER" id="PTHR10211:SF0">
    <property type="entry name" value="DEOXYRIBODIPYRIMIDINE PHOTO-LYASE"/>
    <property type="match status" value="1"/>
</dbReference>
<dbReference type="InterPro" id="IPR006050">
    <property type="entry name" value="DNA_photolyase_N"/>
</dbReference>
<dbReference type="Gene3D" id="1.10.579.10">
    <property type="entry name" value="DNA Cyclobutane Dipyrimidine Photolyase, subunit A, domain 3"/>
    <property type="match status" value="1"/>
</dbReference>
<proteinExistence type="inferred from homology"/>